<comment type="caution">
    <text evidence="1">The sequence shown here is derived from an EMBL/GenBank/DDBJ whole genome shotgun (WGS) entry which is preliminary data.</text>
</comment>
<evidence type="ECO:0000313" key="2">
    <source>
        <dbReference type="Proteomes" id="UP001160758"/>
    </source>
</evidence>
<reference evidence="1" key="1">
    <citation type="submission" date="2022-09" db="EMBL/GenBank/DDBJ databases">
        <title>Intensive care unit water sources are persistently colonized with multi-drug resistant bacteria and are the site of extensive horizontal gene transfer of antibiotic resistance genes.</title>
        <authorList>
            <person name="Diorio-Toth L."/>
        </authorList>
    </citation>
    <scope>NUCLEOTIDE SEQUENCE</scope>
    <source>
        <strain evidence="1">GD03796</strain>
    </source>
</reference>
<evidence type="ECO:0000313" key="1">
    <source>
        <dbReference type="EMBL" id="MDH1896685.1"/>
    </source>
</evidence>
<dbReference type="AlphaFoldDB" id="A0AA42V8U0"/>
<gene>
    <name evidence="1" type="ORF">N5I07_03515</name>
</gene>
<dbReference type="EMBL" id="JAOCFT010000001">
    <property type="protein sequence ID" value="MDH1896685.1"/>
    <property type="molecule type" value="Genomic_DNA"/>
</dbReference>
<protein>
    <submittedName>
        <fullName evidence="1">Uncharacterized protein</fullName>
    </submittedName>
</protein>
<dbReference type="Proteomes" id="UP001160758">
    <property type="component" value="Unassembled WGS sequence"/>
</dbReference>
<organism evidence="1 2">
    <name type="scientific">Aeromonas caviae</name>
    <name type="common">Aeromonas punctata</name>
    <dbReference type="NCBI Taxonomy" id="648"/>
    <lineage>
        <taxon>Bacteria</taxon>
        <taxon>Pseudomonadati</taxon>
        <taxon>Pseudomonadota</taxon>
        <taxon>Gammaproteobacteria</taxon>
        <taxon>Aeromonadales</taxon>
        <taxon>Aeromonadaceae</taxon>
        <taxon>Aeromonas</taxon>
    </lineage>
</organism>
<sequence length="86" mass="9264">MKNADMPAMPVSGSDGQPIDVFSLTDGRGSNLVSSGMTVGMTKREMMAMHFSAAMMNNPNWDDMTQNDVAMFAVSQADATLRALEE</sequence>
<proteinExistence type="predicted"/>
<accession>A0AA42V8U0</accession>
<dbReference type="RefSeq" id="WP_279981116.1">
    <property type="nucleotide sequence ID" value="NZ_JAOCFT010000001.1"/>
</dbReference>
<name>A0AA42V8U0_AERCA</name>